<dbReference type="InterPro" id="IPR012676">
    <property type="entry name" value="TGS-like"/>
</dbReference>
<evidence type="ECO:0000256" key="3">
    <source>
        <dbReference type="ARBA" id="ARBA00059898"/>
    </source>
</evidence>
<dbReference type="Proteomes" id="UP000095009">
    <property type="component" value="Unassembled WGS sequence"/>
</dbReference>
<sequence length="444" mass="48426">MLKLITKSLLTQPKTIASSRFRSFCESSCALYAKKLTTAVSTDNYVALGRPGNNLTGGIVGLANVGKSTFFQAITQQSKIGDPANYPFATIEPEEARALVPSPRFDQLVDLYKPESTVSASLKVFDIAGLVRGASKGEGLGNEFLQHIRAVDGLFHVVRAFDDVDIIHIEKSVDPIRDLEIMAEELNNKDLEYGMSYTEVLERGRRGKGKTIEGKKLVEDLEIAQKVLDWIEAGNRVANGSWTAAEAEVINSMSLLTAKPMVYIANVCPEDYYTILTGGSTPAYLKKIIEWVAKHSSGSQVIPVSMSLEADLMNIESEIDKREYLAMFGSGHSALEDLQSAVPSCVQALRKSLGLISFFTVGKGEVREWTVRQGAFAPQAAGVIHGDLEKTFIKAEIFTQEDILAVQGDEAKLKSLGKVSSKGKDYVMVDGDIVTFRSGAGKRR</sequence>
<dbReference type="InterPro" id="IPR006073">
    <property type="entry name" value="GTP-bd"/>
</dbReference>
<dbReference type="InterPro" id="IPR004095">
    <property type="entry name" value="TGS"/>
</dbReference>
<dbReference type="InterPro" id="IPR013029">
    <property type="entry name" value="YchF_C"/>
</dbReference>
<evidence type="ECO:0000313" key="7">
    <source>
        <dbReference type="EMBL" id="ODQ65171.1"/>
    </source>
</evidence>
<evidence type="ECO:0000259" key="5">
    <source>
        <dbReference type="PROSITE" id="PS51710"/>
    </source>
</evidence>
<dbReference type="CDD" id="cd01900">
    <property type="entry name" value="YchF"/>
    <property type="match status" value="1"/>
</dbReference>
<dbReference type="InterPro" id="IPR027417">
    <property type="entry name" value="P-loop_NTPase"/>
</dbReference>
<dbReference type="Gene3D" id="1.10.150.300">
    <property type="entry name" value="TGS-like domain"/>
    <property type="match status" value="1"/>
</dbReference>
<proteinExistence type="predicted"/>
<dbReference type="Gene3D" id="3.40.50.300">
    <property type="entry name" value="P-loop containing nucleotide triphosphate hydrolases"/>
    <property type="match status" value="1"/>
</dbReference>
<accession>A0A1E3PID1</accession>
<dbReference type="InterPro" id="IPR004396">
    <property type="entry name" value="ATPase_YchF/OLA1"/>
</dbReference>
<evidence type="ECO:0000256" key="4">
    <source>
        <dbReference type="ARBA" id="ARBA00068719"/>
    </source>
</evidence>
<dbReference type="OrthoDB" id="424823at2759"/>
<reference evidence="7 8" key="1">
    <citation type="journal article" date="2016" name="Proc. Natl. Acad. Sci. U.S.A.">
        <title>Comparative genomics of biotechnologically important yeasts.</title>
        <authorList>
            <person name="Riley R."/>
            <person name="Haridas S."/>
            <person name="Wolfe K.H."/>
            <person name="Lopes M.R."/>
            <person name="Hittinger C.T."/>
            <person name="Goeker M."/>
            <person name="Salamov A.A."/>
            <person name="Wisecaver J.H."/>
            <person name="Long T.M."/>
            <person name="Calvey C.H."/>
            <person name="Aerts A.L."/>
            <person name="Barry K.W."/>
            <person name="Choi C."/>
            <person name="Clum A."/>
            <person name="Coughlan A.Y."/>
            <person name="Deshpande S."/>
            <person name="Douglass A.P."/>
            <person name="Hanson S.J."/>
            <person name="Klenk H.-P."/>
            <person name="LaButti K.M."/>
            <person name="Lapidus A."/>
            <person name="Lindquist E.A."/>
            <person name="Lipzen A.M."/>
            <person name="Meier-Kolthoff J.P."/>
            <person name="Ohm R.A."/>
            <person name="Otillar R.P."/>
            <person name="Pangilinan J.L."/>
            <person name="Peng Y."/>
            <person name="Rokas A."/>
            <person name="Rosa C.A."/>
            <person name="Scheuner C."/>
            <person name="Sibirny A.A."/>
            <person name="Slot J.C."/>
            <person name="Stielow J.B."/>
            <person name="Sun H."/>
            <person name="Kurtzman C.P."/>
            <person name="Blackwell M."/>
            <person name="Grigoriev I.V."/>
            <person name="Jeffries T.W."/>
        </authorList>
    </citation>
    <scope>NUCLEOTIDE SEQUENCE [LARGE SCALE GENOMIC DNA]</scope>
    <source>
        <strain evidence="7 8">DSM 6958</strain>
    </source>
</reference>
<evidence type="ECO:0000313" key="8">
    <source>
        <dbReference type="Proteomes" id="UP000095009"/>
    </source>
</evidence>
<keyword evidence="1" id="KW-0547">Nucleotide-binding</keyword>
<dbReference type="InterPro" id="IPR031167">
    <property type="entry name" value="G_OBG"/>
</dbReference>
<dbReference type="PROSITE" id="PS51710">
    <property type="entry name" value="G_OBG"/>
    <property type="match status" value="1"/>
</dbReference>
<dbReference type="STRING" id="857566.A0A1E3PID1"/>
<dbReference type="InterPro" id="IPR023192">
    <property type="entry name" value="TGS-like_dom_sf"/>
</dbReference>
<name>A0A1E3PID1_9ASCO</name>
<evidence type="ECO:0000256" key="2">
    <source>
        <dbReference type="ARBA" id="ARBA00022840"/>
    </source>
</evidence>
<dbReference type="Pfam" id="PF06071">
    <property type="entry name" value="YchF-GTPase_C"/>
    <property type="match status" value="1"/>
</dbReference>
<dbReference type="SUPFAM" id="SSF52540">
    <property type="entry name" value="P-loop containing nucleoside triphosphate hydrolases"/>
    <property type="match status" value="1"/>
</dbReference>
<dbReference type="FunFam" id="1.10.150.300:FF:000001">
    <property type="entry name" value="Ribosome-binding ATPase YchF"/>
    <property type="match status" value="1"/>
</dbReference>
<dbReference type="SUPFAM" id="SSF81271">
    <property type="entry name" value="TGS-like"/>
    <property type="match status" value="1"/>
</dbReference>
<feature type="domain" description="TGS" evidence="6">
    <location>
        <begin position="354"/>
        <end position="438"/>
    </location>
</feature>
<keyword evidence="8" id="KW-1185">Reference proteome</keyword>
<dbReference type="PRINTS" id="PR00326">
    <property type="entry name" value="GTP1OBG"/>
</dbReference>
<organism evidence="7 8">
    <name type="scientific">Nadsonia fulvescens var. elongata DSM 6958</name>
    <dbReference type="NCBI Taxonomy" id="857566"/>
    <lineage>
        <taxon>Eukaryota</taxon>
        <taxon>Fungi</taxon>
        <taxon>Dikarya</taxon>
        <taxon>Ascomycota</taxon>
        <taxon>Saccharomycotina</taxon>
        <taxon>Dipodascomycetes</taxon>
        <taxon>Dipodascales</taxon>
        <taxon>Dipodascales incertae sedis</taxon>
        <taxon>Nadsonia</taxon>
    </lineage>
</organism>
<dbReference type="PANTHER" id="PTHR23305:SF11">
    <property type="entry name" value="OBG-LIKE ATPASE 1"/>
    <property type="match status" value="1"/>
</dbReference>
<dbReference type="EMBL" id="KV454410">
    <property type="protein sequence ID" value="ODQ65171.1"/>
    <property type="molecule type" value="Genomic_DNA"/>
</dbReference>
<protein>
    <recommendedName>
        <fullName evidence="4">Obg-like ATPase homolog</fullName>
    </recommendedName>
</protein>
<keyword evidence="2" id="KW-0067">ATP-binding</keyword>
<dbReference type="GO" id="GO:0005525">
    <property type="term" value="F:GTP binding"/>
    <property type="evidence" value="ECO:0007669"/>
    <property type="project" value="InterPro"/>
</dbReference>
<feature type="domain" description="OBG-type G" evidence="5">
    <location>
        <begin position="55"/>
        <end position="324"/>
    </location>
</feature>
<dbReference type="Pfam" id="PF01926">
    <property type="entry name" value="MMR_HSR1"/>
    <property type="match status" value="1"/>
</dbReference>
<dbReference type="GO" id="GO:0005737">
    <property type="term" value="C:cytoplasm"/>
    <property type="evidence" value="ECO:0007669"/>
    <property type="project" value="TreeGrafter"/>
</dbReference>
<evidence type="ECO:0000259" key="6">
    <source>
        <dbReference type="PROSITE" id="PS51880"/>
    </source>
</evidence>
<dbReference type="Gene3D" id="3.10.20.30">
    <property type="match status" value="1"/>
</dbReference>
<gene>
    <name evidence="7" type="ORF">NADFUDRAFT_51766</name>
</gene>
<dbReference type="NCBIfam" id="TIGR00092">
    <property type="entry name" value="redox-regulated ATPase YchF"/>
    <property type="match status" value="1"/>
</dbReference>
<dbReference type="FunFam" id="3.10.20.30:FF:000001">
    <property type="entry name" value="Ribosome-binding ATPase YchF"/>
    <property type="match status" value="1"/>
</dbReference>
<dbReference type="GO" id="GO:0016887">
    <property type="term" value="F:ATP hydrolysis activity"/>
    <property type="evidence" value="ECO:0007669"/>
    <property type="project" value="InterPro"/>
</dbReference>
<dbReference type="InterPro" id="IPR041706">
    <property type="entry name" value="YchF_N"/>
</dbReference>
<evidence type="ECO:0000256" key="1">
    <source>
        <dbReference type="ARBA" id="ARBA00022741"/>
    </source>
</evidence>
<dbReference type="InterPro" id="IPR012675">
    <property type="entry name" value="Beta-grasp_dom_sf"/>
</dbReference>
<dbReference type="AlphaFoldDB" id="A0A1E3PID1"/>
<dbReference type="PROSITE" id="PS51880">
    <property type="entry name" value="TGS"/>
    <property type="match status" value="1"/>
</dbReference>
<dbReference type="PANTHER" id="PTHR23305">
    <property type="entry name" value="OBG GTPASE FAMILY"/>
    <property type="match status" value="1"/>
</dbReference>
<dbReference type="GO" id="GO:0005524">
    <property type="term" value="F:ATP binding"/>
    <property type="evidence" value="ECO:0007669"/>
    <property type="project" value="UniProtKB-KW"/>
</dbReference>
<comment type="function">
    <text evidence="3">Hydrolyzes ATP, and can also hydrolyze GTP with lower efficiency. Has lower affinity for GTP.</text>
</comment>